<dbReference type="InterPro" id="IPR015168">
    <property type="entry name" value="SsuA/THI5"/>
</dbReference>
<dbReference type="Pfam" id="PF09084">
    <property type="entry name" value="NMT1"/>
    <property type="match status" value="1"/>
</dbReference>
<dbReference type="EMBL" id="CP121252">
    <property type="protein sequence ID" value="WFP17122.1"/>
    <property type="molecule type" value="Genomic_DNA"/>
</dbReference>
<reference evidence="2 3" key="1">
    <citation type="submission" date="2023-04" db="EMBL/GenBank/DDBJ databases">
        <title>Funneling lignin-derived compounds into biodiesel using alkali-halophilic Citricoccus sp. P2.</title>
        <authorList>
            <person name="Luo C.-B."/>
        </authorList>
    </citation>
    <scope>NUCLEOTIDE SEQUENCE [LARGE SCALE GENOMIC DNA]</scope>
    <source>
        <strain evidence="2 3">P2</strain>
    </source>
</reference>
<organism evidence="2 3">
    <name type="scientific">Citricoccus muralis</name>
    <dbReference type="NCBI Taxonomy" id="169134"/>
    <lineage>
        <taxon>Bacteria</taxon>
        <taxon>Bacillati</taxon>
        <taxon>Actinomycetota</taxon>
        <taxon>Actinomycetes</taxon>
        <taxon>Micrococcales</taxon>
        <taxon>Micrococcaceae</taxon>
        <taxon>Citricoccus</taxon>
    </lineage>
</organism>
<evidence type="ECO:0000313" key="2">
    <source>
        <dbReference type="EMBL" id="WFP17122.1"/>
    </source>
</evidence>
<dbReference type="PROSITE" id="PS51318">
    <property type="entry name" value="TAT"/>
    <property type="match status" value="1"/>
</dbReference>
<dbReference type="PANTHER" id="PTHR30024:SF42">
    <property type="entry name" value="ALIPHATIC SULFONATES-BINDING PROTEIN-RELATED"/>
    <property type="match status" value="1"/>
</dbReference>
<dbReference type="PROSITE" id="PS51257">
    <property type="entry name" value="PROKAR_LIPOPROTEIN"/>
    <property type="match status" value="1"/>
</dbReference>
<dbReference type="RefSeq" id="WP_278158419.1">
    <property type="nucleotide sequence ID" value="NZ_CP121252.1"/>
</dbReference>
<dbReference type="Gene3D" id="3.40.190.10">
    <property type="entry name" value="Periplasmic binding protein-like II"/>
    <property type="match status" value="2"/>
</dbReference>
<dbReference type="InterPro" id="IPR006311">
    <property type="entry name" value="TAT_signal"/>
</dbReference>
<sequence length="335" mass="34664">MHQRTMTRRAVLLGGLGLGAAGVLLGCGDGSPSAGTTTGASRAATGGVEEVGVLPIVDVATIFIAKTQGIFSDHGLEIETTLAQGGSAIVPAVVSGANLFGFSNLTSLLIGRSRGLDLVTVAPGSGSNGRDGQDYFAVLVRDDSEIQNGADLAGASIAVNTVQNINDTTLNAAVRDAGGDPEGIDYVEVAFPDMPAALENGQVDAIAVGEPFLTIAKDQGARVVLSSYAKPIDRLTVSAYFTTQEIWDAQPERVTAFQSAMAEAQSIARSDPDAVRAVLPKYTSLDADLAERIILPDFPERINQDSTQQLADLAEADGLLQNSLSVTDLLGEGSY</sequence>
<protein>
    <submittedName>
        <fullName evidence="2">ABC transporter substrate-binding protein</fullName>
    </submittedName>
</protein>
<name>A0ABY8H7J0_9MICC</name>
<dbReference type="PANTHER" id="PTHR30024">
    <property type="entry name" value="ALIPHATIC SULFONATES-BINDING PROTEIN-RELATED"/>
    <property type="match status" value="1"/>
</dbReference>
<feature type="domain" description="SsuA/THI5-like" evidence="1">
    <location>
        <begin position="58"/>
        <end position="274"/>
    </location>
</feature>
<evidence type="ECO:0000313" key="3">
    <source>
        <dbReference type="Proteomes" id="UP001219037"/>
    </source>
</evidence>
<keyword evidence="3" id="KW-1185">Reference proteome</keyword>
<dbReference type="SUPFAM" id="SSF53850">
    <property type="entry name" value="Periplasmic binding protein-like II"/>
    <property type="match status" value="1"/>
</dbReference>
<gene>
    <name evidence="2" type="ORF">P8192_03065</name>
</gene>
<accession>A0ABY8H7J0</accession>
<proteinExistence type="predicted"/>
<evidence type="ECO:0000259" key="1">
    <source>
        <dbReference type="Pfam" id="PF09084"/>
    </source>
</evidence>
<dbReference type="Proteomes" id="UP001219037">
    <property type="component" value="Chromosome"/>
</dbReference>